<dbReference type="EMBL" id="UINC01062909">
    <property type="protein sequence ID" value="SVB89977.1"/>
    <property type="molecule type" value="Genomic_DNA"/>
</dbReference>
<proteinExistence type="predicted"/>
<protein>
    <submittedName>
        <fullName evidence="1">Uncharacterized protein</fullName>
    </submittedName>
</protein>
<dbReference type="AlphaFoldDB" id="A0A382HSQ4"/>
<reference evidence="1" key="1">
    <citation type="submission" date="2018-05" db="EMBL/GenBank/DDBJ databases">
        <authorList>
            <person name="Lanie J.A."/>
            <person name="Ng W.-L."/>
            <person name="Kazmierczak K.M."/>
            <person name="Andrzejewski T.M."/>
            <person name="Davidsen T.M."/>
            <person name="Wayne K.J."/>
            <person name="Tettelin H."/>
            <person name="Glass J.I."/>
            <person name="Rusch D."/>
            <person name="Podicherti R."/>
            <person name="Tsui H.-C.T."/>
            <person name="Winkler M.E."/>
        </authorList>
    </citation>
    <scope>NUCLEOTIDE SEQUENCE</scope>
</reference>
<gene>
    <name evidence="1" type="ORF">METZ01_LOCUS242831</name>
</gene>
<evidence type="ECO:0000313" key="1">
    <source>
        <dbReference type="EMBL" id="SVB89977.1"/>
    </source>
</evidence>
<feature type="non-terminal residue" evidence="1">
    <location>
        <position position="51"/>
    </location>
</feature>
<sequence length="51" mass="5424">MAKIAFLLLIDVTRWGSTGALTGECVIGSLIITGLRRNAVGECDFTISLRA</sequence>
<organism evidence="1">
    <name type="scientific">marine metagenome</name>
    <dbReference type="NCBI Taxonomy" id="408172"/>
    <lineage>
        <taxon>unclassified sequences</taxon>
        <taxon>metagenomes</taxon>
        <taxon>ecological metagenomes</taxon>
    </lineage>
</organism>
<accession>A0A382HSQ4</accession>
<name>A0A382HSQ4_9ZZZZ</name>